<dbReference type="PANTHER" id="PTHR42715">
    <property type="entry name" value="BETA-GLUCOSIDASE"/>
    <property type="match status" value="1"/>
</dbReference>
<evidence type="ECO:0000256" key="2">
    <source>
        <dbReference type="ARBA" id="ARBA00022801"/>
    </source>
</evidence>
<dbReference type="SUPFAM" id="SSF52279">
    <property type="entry name" value="Beta-D-glucan exohydrolase, C-terminal domain"/>
    <property type="match status" value="1"/>
</dbReference>
<dbReference type="InterPro" id="IPR036962">
    <property type="entry name" value="Glyco_hydro_3_N_sf"/>
</dbReference>
<evidence type="ECO:0000256" key="1">
    <source>
        <dbReference type="ARBA" id="ARBA00005336"/>
    </source>
</evidence>
<comment type="caution">
    <text evidence="4">The sequence shown here is derived from an EMBL/GenBank/DDBJ whole genome shotgun (WGS) entry which is preliminary data.</text>
</comment>
<dbReference type="FunCoup" id="A0A545AX86">
    <property type="interactions" value="72"/>
</dbReference>
<evidence type="ECO:0000259" key="3">
    <source>
        <dbReference type="PROSITE" id="PS51820"/>
    </source>
</evidence>
<dbReference type="Gene3D" id="2.60.40.10">
    <property type="entry name" value="Immunoglobulins"/>
    <property type="match status" value="1"/>
</dbReference>
<dbReference type="OrthoDB" id="3187421at2"/>
<gene>
    <name evidence="4" type="ORF">FL583_05480</name>
</gene>
<dbReference type="EMBL" id="VIRS01000003">
    <property type="protein sequence ID" value="TQS45946.1"/>
    <property type="molecule type" value="Genomic_DNA"/>
</dbReference>
<dbReference type="Gene3D" id="3.20.20.300">
    <property type="entry name" value="Glycoside hydrolase, family 3, N-terminal domain"/>
    <property type="match status" value="1"/>
</dbReference>
<dbReference type="Pfam" id="PF00933">
    <property type="entry name" value="Glyco_hydro_3"/>
    <property type="match status" value="1"/>
</dbReference>
<dbReference type="Proteomes" id="UP000317982">
    <property type="component" value="Unassembled WGS sequence"/>
</dbReference>
<dbReference type="Gene3D" id="2.60.120.260">
    <property type="entry name" value="Galactose-binding domain-like"/>
    <property type="match status" value="1"/>
</dbReference>
<dbReference type="AlphaFoldDB" id="A0A545AX86"/>
<feature type="domain" description="PA14" evidence="3">
    <location>
        <begin position="387"/>
        <end position="536"/>
    </location>
</feature>
<name>A0A545AX86_9ACTN</name>
<dbReference type="InParanoid" id="A0A545AX86"/>
<accession>A0A545AX86</accession>
<dbReference type="RefSeq" id="WP_142703353.1">
    <property type="nucleotide sequence ID" value="NZ_VIRS01000003.1"/>
</dbReference>
<dbReference type="InterPro" id="IPR017853">
    <property type="entry name" value="GH"/>
</dbReference>
<evidence type="ECO:0000313" key="5">
    <source>
        <dbReference type="Proteomes" id="UP000317982"/>
    </source>
</evidence>
<dbReference type="InterPro" id="IPR037524">
    <property type="entry name" value="PA14/GLEYA"/>
</dbReference>
<dbReference type="InterPro" id="IPR001764">
    <property type="entry name" value="Glyco_hydro_3_N"/>
</dbReference>
<dbReference type="InterPro" id="IPR002772">
    <property type="entry name" value="Glyco_hydro_3_C"/>
</dbReference>
<dbReference type="PROSITE" id="PS51820">
    <property type="entry name" value="PA14"/>
    <property type="match status" value="1"/>
</dbReference>
<keyword evidence="5" id="KW-1185">Reference proteome</keyword>
<dbReference type="Pfam" id="PF01915">
    <property type="entry name" value="Glyco_hydro_3_C"/>
    <property type="match status" value="1"/>
</dbReference>
<dbReference type="GO" id="GO:0004553">
    <property type="term" value="F:hydrolase activity, hydrolyzing O-glycosyl compounds"/>
    <property type="evidence" value="ECO:0007669"/>
    <property type="project" value="InterPro"/>
</dbReference>
<dbReference type="Gene3D" id="3.40.50.1700">
    <property type="entry name" value="Glycoside hydrolase family 3 C-terminal domain"/>
    <property type="match status" value="1"/>
</dbReference>
<organism evidence="4 5">
    <name type="scientific">Cryptosporangium phraense</name>
    <dbReference type="NCBI Taxonomy" id="2593070"/>
    <lineage>
        <taxon>Bacteria</taxon>
        <taxon>Bacillati</taxon>
        <taxon>Actinomycetota</taxon>
        <taxon>Actinomycetes</taxon>
        <taxon>Cryptosporangiales</taxon>
        <taxon>Cryptosporangiaceae</taxon>
        <taxon>Cryptosporangium</taxon>
    </lineage>
</organism>
<dbReference type="Pfam" id="PF14310">
    <property type="entry name" value="Fn3-like"/>
    <property type="match status" value="1"/>
</dbReference>
<sequence length="797" mass="83571">MKDLTLEQKVRLLTGEDFWSLYAEPAIGLRKIVVSDGPAGVRGNNWDERDRSANIPSPTALAASWDRALVERLGRLLAAEARRKNVDVLLAPTVNLHRSPLGGRHFEAFSEDPLLSAELGAAYVRGVQSGGVGATVKHFVANDSETDRMSVDVTVDDRALREVYLAPFERIVREGVWAVMAAYNQVAGVTMTESPLLRSILQEEWGFDGVVMSDWFATRSTVAAANAALDLAMPGPDSPWGAALVAAVRAGEVPEAVIDDKVERLLRLASRVGALAGSAGSAIPPAPAVEIAALSREAAARGMVLVRNDGLLPLPPVRRLAVIGPNALHARTMGGGSASVSPTYTVTPLAGLAAALGDSVEIVSAEGCFPSEKLDPVPLEQIVDPADGTPGLRVRFLSASGAVLAEEHRESGRLTYLGSFAGADAAQVTAIELSARFTAAVAGEHALGAAGVGPFRLTVDGHDVLDQVIDPPGPDLVEAMMNPGQAVTAVRLAAGQTVDVVLTHSLPPGNTFPGAMLRLVAAAPRRTEDDELSYAESLAASADAVVVAVGTNEEVESEGYDRANLALPGRQDELVRRVLAANPRTVVVVNSGAPVVLPSAPAVLLTWFPGMEAGHALADVLLGVAEPGGRLPTTWPAAETDVPVYSTRPVDGGLTYAESIHVGHRGWLRSGASPAWWFGHGLGYTTWSYETVSVAGDGVSVQVRNTGPRAGREVVQVYASRPGSAVDRPVRWLAGFAVASAGPGETVTVEVSLPARAFEHWDAGGWAREEGSFTLHVGRSVVDTPLEVEWPGLKSGE</sequence>
<dbReference type="InterPro" id="IPR013783">
    <property type="entry name" value="Ig-like_fold"/>
</dbReference>
<evidence type="ECO:0000313" key="4">
    <source>
        <dbReference type="EMBL" id="TQS45946.1"/>
    </source>
</evidence>
<dbReference type="PANTHER" id="PTHR42715:SF10">
    <property type="entry name" value="BETA-GLUCOSIDASE"/>
    <property type="match status" value="1"/>
</dbReference>
<dbReference type="SMART" id="SM01217">
    <property type="entry name" value="Fn3_like"/>
    <property type="match status" value="1"/>
</dbReference>
<reference evidence="4 5" key="1">
    <citation type="submission" date="2019-07" db="EMBL/GenBank/DDBJ databases">
        <title>Cryptosporangium phraense sp. nov., isolated from plant litter.</title>
        <authorList>
            <person name="Suriyachadkun C."/>
        </authorList>
    </citation>
    <scope>NUCLEOTIDE SEQUENCE [LARGE SCALE GENOMIC DNA]</scope>
    <source>
        <strain evidence="4 5">A-T 5661</strain>
    </source>
</reference>
<dbReference type="GO" id="GO:0005975">
    <property type="term" value="P:carbohydrate metabolic process"/>
    <property type="evidence" value="ECO:0007669"/>
    <property type="project" value="InterPro"/>
</dbReference>
<protein>
    <submittedName>
        <fullName evidence="4">Glycosyl hydrolase</fullName>
    </submittedName>
</protein>
<dbReference type="InterPro" id="IPR036881">
    <property type="entry name" value="Glyco_hydro_3_C_sf"/>
</dbReference>
<keyword evidence="2 4" id="KW-0378">Hydrolase</keyword>
<dbReference type="InterPro" id="IPR026891">
    <property type="entry name" value="Fn3-like"/>
</dbReference>
<dbReference type="InterPro" id="IPR050288">
    <property type="entry name" value="Cellulose_deg_GH3"/>
</dbReference>
<comment type="similarity">
    <text evidence="1">Belongs to the glycosyl hydrolase 3 family.</text>
</comment>
<proteinExistence type="inferred from homology"/>
<dbReference type="SUPFAM" id="SSF51445">
    <property type="entry name" value="(Trans)glycosidases"/>
    <property type="match status" value="1"/>
</dbReference>
<dbReference type="PRINTS" id="PR00133">
    <property type="entry name" value="GLHYDRLASE3"/>
</dbReference>